<reference evidence="2" key="1">
    <citation type="journal article" date="2004" name="Nature">
        <title>Genome duplication in the teleost fish Tetraodon nigroviridis reveals the early vertebrate proto-karyotype.</title>
        <authorList>
            <person name="Jaillon O."/>
            <person name="Aury J.-M."/>
            <person name="Brunet F."/>
            <person name="Petit J.-L."/>
            <person name="Stange-Thomann N."/>
            <person name="Mauceli E."/>
            <person name="Bouneau L."/>
            <person name="Fischer C."/>
            <person name="Ozouf-Costaz C."/>
            <person name="Bernot A."/>
            <person name="Nicaud S."/>
            <person name="Jaffe D."/>
            <person name="Fisher S."/>
            <person name="Lutfalla G."/>
            <person name="Dossat C."/>
            <person name="Segurens B."/>
            <person name="Dasilva C."/>
            <person name="Salanoubat M."/>
            <person name="Levy M."/>
            <person name="Boudet N."/>
            <person name="Castellano S."/>
            <person name="Anthouard V."/>
            <person name="Jubin C."/>
            <person name="Castelli V."/>
            <person name="Katinka M."/>
            <person name="Vacherie B."/>
            <person name="Biemont C."/>
            <person name="Skalli Z."/>
            <person name="Cattolico L."/>
            <person name="Poulain J."/>
            <person name="De Berardinis V."/>
            <person name="Cruaud C."/>
            <person name="Duprat S."/>
            <person name="Brottier P."/>
            <person name="Coutanceau J.-P."/>
            <person name="Gouzy J."/>
            <person name="Parra G."/>
            <person name="Lardier G."/>
            <person name="Chapple C."/>
            <person name="McKernan K.J."/>
            <person name="McEwan P."/>
            <person name="Bosak S."/>
            <person name="Kellis M."/>
            <person name="Volff J.-N."/>
            <person name="Guigo R."/>
            <person name="Zody M.C."/>
            <person name="Mesirov J."/>
            <person name="Lindblad-Toh K."/>
            <person name="Birren B."/>
            <person name="Nusbaum C."/>
            <person name="Kahn D."/>
            <person name="Robinson-Rechavi M."/>
            <person name="Laudet V."/>
            <person name="Schachter V."/>
            <person name="Quetier F."/>
            <person name="Saurin W."/>
            <person name="Scarpelli C."/>
            <person name="Wincker P."/>
            <person name="Lander E.S."/>
            <person name="Weissenbach J."/>
            <person name="Roest Crollius H."/>
        </authorList>
    </citation>
    <scope>NUCLEOTIDE SEQUENCE [LARGE SCALE GENOMIC DNA]</scope>
</reference>
<dbReference type="AlphaFoldDB" id="Q4TEB9"/>
<feature type="compositionally biased region" description="Polar residues" evidence="1">
    <location>
        <begin position="28"/>
        <end position="59"/>
    </location>
</feature>
<evidence type="ECO:0000313" key="2">
    <source>
        <dbReference type="EMBL" id="CAF88763.1"/>
    </source>
</evidence>
<reference evidence="2" key="2">
    <citation type="submission" date="2004-02" db="EMBL/GenBank/DDBJ databases">
        <authorList>
            <consortium name="Genoscope"/>
            <consortium name="Whitehead Institute Centre for Genome Research"/>
        </authorList>
    </citation>
    <scope>NUCLEOTIDE SEQUENCE</scope>
</reference>
<name>Q4TEB9_TETNG</name>
<dbReference type="KEGG" id="tng:GSTEN00002331G001"/>
<gene>
    <name evidence="2" type="ORF">GSTENG00002331001</name>
</gene>
<feature type="non-terminal residue" evidence="2">
    <location>
        <position position="1"/>
    </location>
</feature>
<feature type="region of interest" description="Disordered" evidence="1">
    <location>
        <begin position="21"/>
        <end position="82"/>
    </location>
</feature>
<sequence>CKNNTAVCVWPKVWEGRAERLQPRPLNNAPTGEVQQGSTTADGLGKNSASGSTPPQSSDLWPPINIPAIWQTQPGPRVGPHSQFNNVVFVRTKTKERSELAGAPRSTSILREPVQRSIGPAQPRRYNHRPEETAQSGPYPGFCPSPDNAGIC</sequence>
<evidence type="ECO:0000256" key="1">
    <source>
        <dbReference type="SAM" id="MobiDB-lite"/>
    </source>
</evidence>
<proteinExistence type="predicted"/>
<dbReference type="EMBL" id="CAAE01005508">
    <property type="protein sequence ID" value="CAF88763.1"/>
    <property type="molecule type" value="Genomic_DNA"/>
</dbReference>
<comment type="caution">
    <text evidence="2">The sequence shown here is derived from an EMBL/GenBank/DDBJ whole genome shotgun (WGS) entry which is preliminary data.</text>
</comment>
<accession>Q4TEB9</accession>
<protein>
    <submittedName>
        <fullName evidence="2">(spotted green pufferfish) hypothetical protein</fullName>
    </submittedName>
</protein>
<organism evidence="2">
    <name type="scientific">Tetraodon nigroviridis</name>
    <name type="common">Spotted green pufferfish</name>
    <name type="synonym">Chelonodon nigroviridis</name>
    <dbReference type="NCBI Taxonomy" id="99883"/>
    <lineage>
        <taxon>Eukaryota</taxon>
        <taxon>Metazoa</taxon>
        <taxon>Chordata</taxon>
        <taxon>Craniata</taxon>
        <taxon>Vertebrata</taxon>
        <taxon>Euteleostomi</taxon>
        <taxon>Actinopterygii</taxon>
        <taxon>Neopterygii</taxon>
        <taxon>Teleostei</taxon>
        <taxon>Neoteleostei</taxon>
        <taxon>Acanthomorphata</taxon>
        <taxon>Eupercaria</taxon>
        <taxon>Tetraodontiformes</taxon>
        <taxon>Tetradontoidea</taxon>
        <taxon>Tetraodontidae</taxon>
        <taxon>Tetraodon</taxon>
    </lineage>
</organism>
<feature type="region of interest" description="Disordered" evidence="1">
    <location>
        <begin position="95"/>
        <end position="152"/>
    </location>
</feature>